<feature type="domain" description="TSCPD" evidence="16">
    <location>
        <begin position="969"/>
        <end position="1073"/>
    </location>
</feature>
<name>A0A5B8J362_9RHOB</name>
<dbReference type="RefSeq" id="WP_146363626.1">
    <property type="nucleotide sequence ID" value="NZ_CP042261.1"/>
</dbReference>
<dbReference type="GO" id="GO:0004748">
    <property type="term" value="F:ribonucleoside-diphosphate reductase activity, thioredoxin disulfide as acceptor"/>
    <property type="evidence" value="ECO:0007669"/>
    <property type="project" value="UniProtKB-EC"/>
</dbReference>
<dbReference type="Proteomes" id="UP000318483">
    <property type="component" value="Chromosome"/>
</dbReference>
<dbReference type="NCBIfam" id="TIGR02504">
    <property type="entry name" value="NrdJ_Z"/>
    <property type="match status" value="1"/>
</dbReference>
<keyword evidence="6 13" id="KW-0237">DNA synthesis</keyword>
<dbReference type="EMBL" id="CP042261">
    <property type="protein sequence ID" value="QDY68720.1"/>
    <property type="molecule type" value="Genomic_DNA"/>
</dbReference>
<evidence type="ECO:0000256" key="7">
    <source>
        <dbReference type="ARBA" id="ARBA00022741"/>
    </source>
</evidence>
<dbReference type="KEGG" id="lit:FPZ52_03160"/>
<dbReference type="Pfam" id="PF12637">
    <property type="entry name" value="TSCPD"/>
    <property type="match status" value="1"/>
</dbReference>
<comment type="similarity">
    <text evidence="2 13">Belongs to the ribonucleoside diphosphate reductase class-2 family.</text>
</comment>
<dbReference type="Pfam" id="PF08471">
    <property type="entry name" value="Ribonuc_red_2_N"/>
    <property type="match status" value="1"/>
</dbReference>
<dbReference type="GO" id="GO:0050897">
    <property type="term" value="F:cobalt ion binding"/>
    <property type="evidence" value="ECO:0007669"/>
    <property type="project" value="InterPro"/>
</dbReference>
<evidence type="ECO:0000256" key="1">
    <source>
        <dbReference type="ARBA" id="ARBA00001922"/>
    </source>
</evidence>
<accession>A0A5B8J362</accession>
<sequence length="1213" mass="132328">MRIERKFTSEDGGAYETLDFKTTSSEIRNPDGTIVFRLDGVEVPSSWSQVASDVLAQKYFRKAGVAARLKKVTEKNVPEFLWRSVPDTDALKDLPEADRFGGETSAQQVFDRLAGAWTYWGWKGGYFTKESDARAYFDEMRYMLATQRAAPNSPQWFNTGLHWAYGIDGPSQGHHYVDFATGKLVKSKSAYEHPQPHACFIQSVDDDLVNDGGIMDLWVREARLFKYGSGTGTNFSSLRGEGESLSGGGKSSGLMGFLKIGDRAAGAIKSGGTTRRAAKMVIVDADHPDIEQFIDWKVIEEQKVASLVAGSKMHEEKLNGIFAAIREWDGAEAAATDPKANPGLKAAVKSAKKVAIPETYIKRVLDYAKQGYASIEFPTYDTDWDSDAYSSVSGQNSNNSIRVTDTFLKAVKDDTDWELIRRTDGKVAKTVKARDLWDKIGHAAWACADPGIQFHDTVNAWHTCPEDGEIRGSNPCSEYMFLDNTACNLASMNLLTFFKDGAFQAEDYVHTTRLWTITLEISVLMAQFPSREIAQRSYDYRTLGLGYANIGGLLMNMGLGYDSAEGRAMCGALTAIMTGVAYATSAEMAGELGAFPGYPNNAEHMLRVIRNHRVAAKGKKSGYDRLAVKPVALDHTNCPDPKLVALAMQSWDEALELGEKHGYRNAQTTVIAPTGTIGLVMDCDTTGIEPDFALVKFKKLAGGGYFKIINRSVPAALDNLGYGPAEIEEIVSYAVGHGTLGDAPGVNHTSLIGHGFGQREIDRVEAALPSAFDIRFVFNQWTLGAEFCTDVLGIPAEKMADPTFDLLAHLGFSKAQVEAANDHVCGTMTLEGAPHLDPKHYHVFDCANPCGKRGKRYLGVDSHIRMMAAAQSFIAGAISKTINMPNDATIEDCQQAYELSWSLGVKANALYRDGSKLSQPLASALVEDDEEAEEILATGSVQEKAAVLAEKVIEKVIVKEIIRSEREKLPERRKGYTQKAIVGGHKVYLRTGEYEDGKLGEIFIDMHKEGAGFRAMMNNFAIAVSVGLQYGVPLEEFVEAFTFTKFEPAGMVQGNDSIKNATSILDYIFRELAVSYLDRTDLAHIKPEGTSFDELGGGEDEGKDAQVETRAAASRSLEVLKQISSTGYLRKRMPQDLVVLQGGQATAVDQASVEVQSFESGTAISTTVSMDARAKAKMQGYEGDPCGDCGNYTLVRNGTCMKCNTCGATSGCS</sequence>
<evidence type="ECO:0000256" key="4">
    <source>
        <dbReference type="ARBA" id="ARBA00014409"/>
    </source>
</evidence>
<evidence type="ECO:0000256" key="12">
    <source>
        <dbReference type="ARBA" id="ARBA00047754"/>
    </source>
</evidence>
<dbReference type="NCBIfam" id="NF005736">
    <property type="entry name" value="PRK07562.1"/>
    <property type="match status" value="1"/>
</dbReference>
<comment type="catalytic activity">
    <reaction evidence="12 13">
        <text>a 2'-deoxyribonucleoside 5'-diphosphate + [thioredoxin]-disulfide + H2O = a ribonucleoside 5'-diphosphate + [thioredoxin]-dithiol</text>
        <dbReference type="Rhea" id="RHEA:23252"/>
        <dbReference type="Rhea" id="RHEA-COMP:10698"/>
        <dbReference type="Rhea" id="RHEA-COMP:10700"/>
        <dbReference type="ChEBI" id="CHEBI:15377"/>
        <dbReference type="ChEBI" id="CHEBI:29950"/>
        <dbReference type="ChEBI" id="CHEBI:50058"/>
        <dbReference type="ChEBI" id="CHEBI:57930"/>
        <dbReference type="ChEBI" id="CHEBI:73316"/>
        <dbReference type="EC" id="1.17.4.1"/>
    </reaction>
</comment>
<dbReference type="EC" id="1.17.4.1" evidence="3 13"/>
<dbReference type="InterPro" id="IPR013344">
    <property type="entry name" value="RNR_NrdJ/NrdZ"/>
</dbReference>
<evidence type="ECO:0000256" key="11">
    <source>
        <dbReference type="ARBA" id="ARBA00025437"/>
    </source>
</evidence>
<dbReference type="InterPro" id="IPR000788">
    <property type="entry name" value="RNR_lg_C"/>
</dbReference>
<dbReference type="InterPro" id="IPR050862">
    <property type="entry name" value="RdRp_reductase_class-2"/>
</dbReference>
<dbReference type="GO" id="GO:0000166">
    <property type="term" value="F:nucleotide binding"/>
    <property type="evidence" value="ECO:0007669"/>
    <property type="project" value="UniProtKB-KW"/>
</dbReference>
<dbReference type="InterPro" id="IPR024434">
    <property type="entry name" value="TSCPD_dom"/>
</dbReference>
<feature type="domain" description="Ribonucleotide reductase class II vitamin B12-dependent N-terminal" evidence="15">
    <location>
        <begin position="22"/>
        <end position="147"/>
    </location>
</feature>
<comment type="cofactor">
    <cofactor evidence="1 13">
        <name>adenosylcob(III)alamin</name>
        <dbReference type="ChEBI" id="CHEBI:18408"/>
    </cofactor>
</comment>
<evidence type="ECO:0000259" key="16">
    <source>
        <dbReference type="Pfam" id="PF12637"/>
    </source>
</evidence>
<dbReference type="OrthoDB" id="9762933at2"/>
<evidence type="ECO:0000313" key="18">
    <source>
        <dbReference type="Proteomes" id="UP000318483"/>
    </source>
</evidence>
<evidence type="ECO:0000256" key="10">
    <source>
        <dbReference type="ARBA" id="ARBA00023285"/>
    </source>
</evidence>
<dbReference type="Gene3D" id="3.20.70.20">
    <property type="match status" value="3"/>
</dbReference>
<protein>
    <recommendedName>
        <fullName evidence="4 13">Vitamin B12-dependent ribonucleotide reductase</fullName>
        <ecNumber evidence="3 13">1.17.4.1</ecNumber>
    </recommendedName>
</protein>
<dbReference type="InterPro" id="IPR029072">
    <property type="entry name" value="YebC-like"/>
</dbReference>
<dbReference type="PANTHER" id="PTHR43371:SF1">
    <property type="entry name" value="RIBONUCLEOSIDE-DIPHOSPHATE REDUCTASE"/>
    <property type="match status" value="1"/>
</dbReference>
<evidence type="ECO:0000259" key="15">
    <source>
        <dbReference type="Pfam" id="PF08471"/>
    </source>
</evidence>
<dbReference type="GO" id="GO:0071897">
    <property type="term" value="P:DNA biosynthetic process"/>
    <property type="evidence" value="ECO:0007669"/>
    <property type="project" value="UniProtKB-KW"/>
</dbReference>
<dbReference type="GO" id="GO:0031419">
    <property type="term" value="F:cobalamin binding"/>
    <property type="evidence" value="ECO:0007669"/>
    <property type="project" value="UniProtKB-KW"/>
</dbReference>
<evidence type="ECO:0000256" key="2">
    <source>
        <dbReference type="ARBA" id="ARBA00007405"/>
    </source>
</evidence>
<keyword evidence="18" id="KW-1185">Reference proteome</keyword>
<keyword evidence="7 13" id="KW-0547">Nucleotide-binding</keyword>
<dbReference type="PANTHER" id="PTHR43371">
    <property type="entry name" value="VITAMIN B12-DEPENDENT RIBONUCLEOTIDE REDUCTASE"/>
    <property type="match status" value="1"/>
</dbReference>
<evidence type="ECO:0000256" key="9">
    <source>
        <dbReference type="ARBA" id="ARBA00023157"/>
    </source>
</evidence>
<dbReference type="FunFam" id="3.20.70.20:FF:000016">
    <property type="entry name" value="Vitamin B12-dependent ribonucleotide reductase"/>
    <property type="match status" value="1"/>
</dbReference>
<comment type="function">
    <text evidence="11 13">Catalyzes the reduction of ribonucleotides to deoxyribonucleotides. May function to provide a pool of deoxyribonucleotide precursors for DNA repair during oxygen limitation and/or for immediate growth after restoration of oxygen.</text>
</comment>
<evidence type="ECO:0000256" key="6">
    <source>
        <dbReference type="ARBA" id="ARBA00022634"/>
    </source>
</evidence>
<proteinExistence type="inferred from homology"/>
<gene>
    <name evidence="17" type="ORF">FPZ52_03160</name>
</gene>
<keyword evidence="8 13" id="KW-0560">Oxidoreductase</keyword>
<organism evidence="17 18">
    <name type="scientific">Qingshengfaniella alkalisoli</name>
    <dbReference type="NCBI Taxonomy" id="2599296"/>
    <lineage>
        <taxon>Bacteria</taxon>
        <taxon>Pseudomonadati</taxon>
        <taxon>Pseudomonadota</taxon>
        <taxon>Alphaproteobacteria</taxon>
        <taxon>Rhodobacterales</taxon>
        <taxon>Paracoccaceae</taxon>
        <taxon>Qingshengfaniella</taxon>
    </lineage>
</organism>
<feature type="domain" description="Ribonucleotide reductase large subunit C-terminal" evidence="14">
    <location>
        <begin position="198"/>
        <end position="733"/>
    </location>
</feature>
<evidence type="ECO:0000256" key="3">
    <source>
        <dbReference type="ARBA" id="ARBA00012274"/>
    </source>
</evidence>
<keyword evidence="5 13" id="KW-0846">Cobalamin</keyword>
<keyword evidence="10 13" id="KW-0170">Cobalt</keyword>
<keyword evidence="9" id="KW-1015">Disulfide bond</keyword>
<evidence type="ECO:0000259" key="14">
    <source>
        <dbReference type="Pfam" id="PF02867"/>
    </source>
</evidence>
<dbReference type="SUPFAM" id="SSF51998">
    <property type="entry name" value="PFL-like glycyl radical enzymes"/>
    <property type="match status" value="1"/>
</dbReference>
<dbReference type="Pfam" id="PF02867">
    <property type="entry name" value="Ribonuc_red_lgC"/>
    <property type="match status" value="2"/>
</dbReference>
<evidence type="ECO:0000313" key="17">
    <source>
        <dbReference type="EMBL" id="QDY68720.1"/>
    </source>
</evidence>
<evidence type="ECO:0000256" key="13">
    <source>
        <dbReference type="RuleBase" id="RU364064"/>
    </source>
</evidence>
<dbReference type="CDD" id="cd02888">
    <property type="entry name" value="RNR_II_dimer"/>
    <property type="match status" value="1"/>
</dbReference>
<reference evidence="17 18" key="1">
    <citation type="submission" date="2019-07" db="EMBL/GenBank/DDBJ databases">
        <title>Litoreibacter alkalisoli sp. nov., isolated from saline-alkaline soil.</title>
        <authorList>
            <person name="Wang S."/>
            <person name="Xu L."/>
            <person name="Xing Y.-T."/>
            <person name="Sun J.-Q."/>
        </authorList>
    </citation>
    <scope>NUCLEOTIDE SEQUENCE [LARGE SCALE GENOMIC DNA]</scope>
    <source>
        <strain evidence="17 18">LN3S51</strain>
    </source>
</reference>
<feature type="domain" description="Ribonucleotide reductase large subunit C-terminal" evidence="14">
    <location>
        <begin position="807"/>
        <end position="911"/>
    </location>
</feature>
<evidence type="ECO:0000256" key="8">
    <source>
        <dbReference type="ARBA" id="ARBA00023002"/>
    </source>
</evidence>
<evidence type="ECO:0000256" key="5">
    <source>
        <dbReference type="ARBA" id="ARBA00022628"/>
    </source>
</evidence>
<dbReference type="SUPFAM" id="SSF75625">
    <property type="entry name" value="YebC-like"/>
    <property type="match status" value="1"/>
</dbReference>
<dbReference type="FunFam" id="3.20.70.20:FF:000017">
    <property type="entry name" value="Vitamin B12-dependent ribonucleotide reductase"/>
    <property type="match status" value="1"/>
</dbReference>
<dbReference type="InterPro" id="IPR013678">
    <property type="entry name" value="RNR_2_N"/>
</dbReference>
<dbReference type="AlphaFoldDB" id="A0A5B8J362"/>